<proteinExistence type="predicted"/>
<evidence type="ECO:0000256" key="3">
    <source>
        <dbReference type="ARBA" id="ARBA00022490"/>
    </source>
</evidence>
<evidence type="ECO:0000256" key="2">
    <source>
        <dbReference type="ARBA" id="ARBA00004496"/>
    </source>
</evidence>
<comment type="caution">
    <text evidence="8">The sequence shown here is derived from an EMBL/GenBank/DDBJ whole genome shotgun (WGS) entry which is preliminary data.</text>
</comment>
<dbReference type="Pfam" id="PF21151">
    <property type="entry name" value="CSN1_C"/>
    <property type="match status" value="1"/>
</dbReference>
<name>A0AAW2NZ18_9LAMI</name>
<dbReference type="InterPro" id="IPR019585">
    <property type="entry name" value="Rpn7/CSN1"/>
</dbReference>
<reference evidence="8" key="2">
    <citation type="journal article" date="2024" name="Plant">
        <title>Genomic evolution and insights into agronomic trait innovations of Sesamum species.</title>
        <authorList>
            <person name="Miao H."/>
            <person name="Wang L."/>
            <person name="Qu L."/>
            <person name="Liu H."/>
            <person name="Sun Y."/>
            <person name="Le M."/>
            <person name="Wang Q."/>
            <person name="Wei S."/>
            <person name="Zheng Y."/>
            <person name="Lin W."/>
            <person name="Duan Y."/>
            <person name="Cao H."/>
            <person name="Xiong S."/>
            <person name="Wang X."/>
            <person name="Wei L."/>
            <person name="Li C."/>
            <person name="Ma Q."/>
            <person name="Ju M."/>
            <person name="Zhao R."/>
            <person name="Li G."/>
            <person name="Mu C."/>
            <person name="Tian Q."/>
            <person name="Mei H."/>
            <person name="Zhang T."/>
            <person name="Gao T."/>
            <person name="Zhang H."/>
        </authorList>
    </citation>
    <scope>NUCLEOTIDE SEQUENCE</scope>
    <source>
        <strain evidence="8">KEN8</strain>
    </source>
</reference>
<sequence>MATEGDAVGTVIEENEISVGVGEKGRHLPVMLDEHLDIEAYAALYTGRTKIRRLLFIAENCGVASIELEALRMAYDEIKKGENTQLFREVVAKIDGRLGPDYEGDKAWADDVDRRAELRKEKLENELKASMTNLIKESIRMGYIDFGDFYYAHGQLGDAFKSYVRTHDYCTTSTHIIHMCLNAILVSVEMGHFFNISSYVSMAWQNKDRLDTVTISKLRCVAGLADLMCKKYKLAAREFLETGPLVQNSYTEVIALKDIATYGGLCALATFDRAELKSYVIDNINFRDCLELVPEIRELINDFYSGRYVSCMEYLENLKANLLLDIHLHDHLKTLYKQIRNKALTQYARIDSHNKILYARHADQRNSTFQRVFQTESEFDREVETMLLRANLIKHNHNLQKH</sequence>
<dbReference type="GO" id="GO:0008180">
    <property type="term" value="C:COP9 signalosome"/>
    <property type="evidence" value="ECO:0007669"/>
    <property type="project" value="UniProtKB-KW"/>
</dbReference>
<evidence type="ECO:0000256" key="4">
    <source>
        <dbReference type="ARBA" id="ARBA00022790"/>
    </source>
</evidence>
<protein>
    <submittedName>
        <fullName evidence="8">COP9 signalosome complex subunit</fullName>
    </submittedName>
</protein>
<feature type="domain" description="COP9 signalosome complex subunit 1 C-terminal helix" evidence="7">
    <location>
        <begin position="364"/>
        <end position="390"/>
    </location>
</feature>
<dbReference type="PANTHER" id="PTHR14145:SF2">
    <property type="entry name" value="COP9 SIGNALOSOME COMPLEX SUBUNIT 1"/>
    <property type="match status" value="1"/>
</dbReference>
<dbReference type="AlphaFoldDB" id="A0AAW2NZ18"/>
<organism evidence="8">
    <name type="scientific">Sesamum calycinum</name>
    <dbReference type="NCBI Taxonomy" id="2727403"/>
    <lineage>
        <taxon>Eukaryota</taxon>
        <taxon>Viridiplantae</taxon>
        <taxon>Streptophyta</taxon>
        <taxon>Embryophyta</taxon>
        <taxon>Tracheophyta</taxon>
        <taxon>Spermatophyta</taxon>
        <taxon>Magnoliopsida</taxon>
        <taxon>eudicotyledons</taxon>
        <taxon>Gunneridae</taxon>
        <taxon>Pentapetalae</taxon>
        <taxon>asterids</taxon>
        <taxon>lamiids</taxon>
        <taxon>Lamiales</taxon>
        <taxon>Pedaliaceae</taxon>
        <taxon>Sesamum</taxon>
    </lineage>
</organism>
<keyword evidence="4" id="KW-0736">Signalosome</keyword>
<dbReference type="Pfam" id="PF10602">
    <property type="entry name" value="RPN7"/>
    <property type="match status" value="1"/>
</dbReference>
<gene>
    <name evidence="8" type="ORF">Scaly_1800100</name>
</gene>
<dbReference type="Gene3D" id="1.25.40.570">
    <property type="match status" value="1"/>
</dbReference>
<dbReference type="InterPro" id="IPR045135">
    <property type="entry name" value="Rpn7_N"/>
</dbReference>
<evidence type="ECO:0000313" key="8">
    <source>
        <dbReference type="EMBL" id="KAL0347841.1"/>
    </source>
</evidence>
<evidence type="ECO:0000256" key="1">
    <source>
        <dbReference type="ARBA" id="ARBA00004123"/>
    </source>
</evidence>
<keyword evidence="3" id="KW-0963">Cytoplasm</keyword>
<evidence type="ECO:0000259" key="7">
    <source>
        <dbReference type="Pfam" id="PF21151"/>
    </source>
</evidence>
<keyword evidence="5" id="KW-0539">Nucleus</keyword>
<comment type="subcellular location">
    <subcellularLocation>
        <location evidence="2">Cytoplasm</location>
    </subcellularLocation>
    <subcellularLocation>
        <location evidence="1">Nucleus</location>
    </subcellularLocation>
</comment>
<dbReference type="EMBL" id="JACGWM010000010">
    <property type="protein sequence ID" value="KAL0347841.1"/>
    <property type="molecule type" value="Genomic_DNA"/>
</dbReference>
<dbReference type="GO" id="GO:0005737">
    <property type="term" value="C:cytoplasm"/>
    <property type="evidence" value="ECO:0007669"/>
    <property type="project" value="UniProtKB-SubCell"/>
</dbReference>
<evidence type="ECO:0000256" key="5">
    <source>
        <dbReference type="ARBA" id="ARBA00023242"/>
    </source>
</evidence>
<dbReference type="PANTHER" id="PTHR14145">
    <property type="entry name" value="26S PROTESOME SUBUNIT 6"/>
    <property type="match status" value="1"/>
</dbReference>
<accession>A0AAW2NZ18</accession>
<reference evidence="8" key="1">
    <citation type="submission" date="2020-06" db="EMBL/GenBank/DDBJ databases">
        <authorList>
            <person name="Li T."/>
            <person name="Hu X."/>
            <person name="Zhang T."/>
            <person name="Song X."/>
            <person name="Zhang H."/>
            <person name="Dai N."/>
            <person name="Sheng W."/>
            <person name="Hou X."/>
            <person name="Wei L."/>
        </authorList>
    </citation>
    <scope>NUCLEOTIDE SEQUENCE</scope>
    <source>
        <strain evidence="8">KEN8</strain>
        <tissue evidence="8">Leaf</tissue>
    </source>
</reference>
<evidence type="ECO:0000259" key="6">
    <source>
        <dbReference type="Pfam" id="PF10602"/>
    </source>
</evidence>
<feature type="domain" description="26S proteasome regulatory subunit Rpn7 N-terminal" evidence="6">
    <location>
        <begin position="105"/>
        <end position="278"/>
    </location>
</feature>
<dbReference type="InterPro" id="IPR048624">
    <property type="entry name" value="CSN1_C"/>
</dbReference>